<dbReference type="InterPro" id="IPR036396">
    <property type="entry name" value="Cyt_P450_sf"/>
</dbReference>
<dbReference type="GO" id="GO:0005506">
    <property type="term" value="F:iron ion binding"/>
    <property type="evidence" value="ECO:0007669"/>
    <property type="project" value="InterPro"/>
</dbReference>
<dbReference type="InterPro" id="IPR001128">
    <property type="entry name" value="Cyt_P450"/>
</dbReference>
<dbReference type="GO" id="GO:0016705">
    <property type="term" value="F:oxidoreductase activity, acting on paired donors, with incorporation or reduction of molecular oxygen"/>
    <property type="evidence" value="ECO:0007669"/>
    <property type="project" value="InterPro"/>
</dbReference>
<dbReference type="Pfam" id="PF00067">
    <property type="entry name" value="p450"/>
    <property type="match status" value="1"/>
</dbReference>
<dbReference type="PRINTS" id="PR00463">
    <property type="entry name" value="EP450I"/>
</dbReference>
<dbReference type="SUPFAM" id="SSF48264">
    <property type="entry name" value="Cytochrome P450"/>
    <property type="match status" value="1"/>
</dbReference>
<dbReference type="EMBL" id="JAZGQO010000021">
    <property type="protein sequence ID" value="KAK6166901.1"/>
    <property type="molecule type" value="Genomic_DNA"/>
</dbReference>
<reference evidence="3 4" key="1">
    <citation type="submission" date="2024-01" db="EMBL/GenBank/DDBJ databases">
        <title>The genome of the rayed Mediterranean limpet Patella caerulea (Linnaeus, 1758).</title>
        <authorList>
            <person name="Anh-Thu Weber A."/>
            <person name="Halstead-Nussloch G."/>
        </authorList>
    </citation>
    <scope>NUCLEOTIDE SEQUENCE [LARGE SCALE GENOMIC DNA]</scope>
    <source>
        <strain evidence="3">AATW-2023a</strain>
        <tissue evidence="3">Whole specimen</tissue>
    </source>
</reference>
<comment type="caution">
    <text evidence="3">The sequence shown here is derived from an EMBL/GenBank/DDBJ whole genome shotgun (WGS) entry which is preliminary data.</text>
</comment>
<dbReference type="Gene3D" id="1.10.630.10">
    <property type="entry name" value="Cytochrome P450"/>
    <property type="match status" value="1"/>
</dbReference>
<organism evidence="3 4">
    <name type="scientific">Patella caerulea</name>
    <name type="common">Rayed Mediterranean limpet</name>
    <dbReference type="NCBI Taxonomy" id="87958"/>
    <lineage>
        <taxon>Eukaryota</taxon>
        <taxon>Metazoa</taxon>
        <taxon>Spiralia</taxon>
        <taxon>Lophotrochozoa</taxon>
        <taxon>Mollusca</taxon>
        <taxon>Gastropoda</taxon>
        <taxon>Patellogastropoda</taxon>
        <taxon>Patelloidea</taxon>
        <taxon>Patellidae</taxon>
        <taxon>Patella</taxon>
    </lineage>
</organism>
<dbReference type="GO" id="GO:0020037">
    <property type="term" value="F:heme binding"/>
    <property type="evidence" value="ECO:0007669"/>
    <property type="project" value="InterPro"/>
</dbReference>
<protein>
    <recommendedName>
        <fullName evidence="5">Cytochrome P450</fullName>
    </recommendedName>
</protein>
<gene>
    <name evidence="3" type="ORF">SNE40_023505</name>
</gene>
<evidence type="ECO:0008006" key="5">
    <source>
        <dbReference type="Google" id="ProtNLM"/>
    </source>
</evidence>
<dbReference type="AlphaFoldDB" id="A0AAN8GC46"/>
<dbReference type="PANTHER" id="PTHR24280:SF4">
    <property type="entry name" value="CYTOCHROME P450 20A1"/>
    <property type="match status" value="1"/>
</dbReference>
<evidence type="ECO:0000313" key="3">
    <source>
        <dbReference type="EMBL" id="KAK6166901.1"/>
    </source>
</evidence>
<feature type="binding site" description="axial binding residue" evidence="2">
    <location>
        <position position="418"/>
    </location>
    <ligand>
        <name>heme</name>
        <dbReference type="ChEBI" id="CHEBI:30413"/>
    </ligand>
    <ligandPart>
        <name>Fe</name>
        <dbReference type="ChEBI" id="CHEBI:18248"/>
    </ligandPart>
</feature>
<sequence length="471" mass="54200">MLDFAIFAVTFLVALVAAIIYLYPSSSKRTTVPGLDPTTKEDGNLSDIERAGSLHEFLLDLHKQFGDITSFWMGRELVISIASPELFKQQQTIFDRPPSLFKLFEPLITSRSIQYANGSEGRSRRQDYDKSFSHDELNTFYDDMNKVANDLTKTLESKVKDEHLSLNQYMFAFAFKSVMTSLMGKVLMDEKEILDFKSNYDHAWSEMEQRLVDPNIPDDDSQRGKAFNRVLKNLKESVNKIIRYRKKHGSKSEDYLLIDRIKDHTGNDDTVYADILTYIVGGFHTTGNLLTWAFYFLASHKEIEKKLVKEIKQVLGDDDVDQGNYTKLKYTRQVLDETLRCAVVAPWAARFQDFDSELGGHKIPKNTPVIHALGVMLQDEKYWPLPNKFDPDRFNEENIKNRPNLVFSPFGFAGKRVCPGNKFAYMEATICLVSLLRKFEFMLVDGQVVQPKYGLVSHPEDDIWVTLSKRK</sequence>
<accession>A0AAN8GC46</accession>
<dbReference type="GO" id="GO:0004497">
    <property type="term" value="F:monooxygenase activity"/>
    <property type="evidence" value="ECO:0007669"/>
    <property type="project" value="InterPro"/>
</dbReference>
<keyword evidence="4" id="KW-1185">Reference proteome</keyword>
<evidence type="ECO:0000256" key="2">
    <source>
        <dbReference type="PIRSR" id="PIRSR602401-1"/>
    </source>
</evidence>
<name>A0AAN8GC46_PATCE</name>
<comment type="similarity">
    <text evidence="1">Belongs to the cytochrome P450 family.</text>
</comment>
<keyword evidence="2" id="KW-0408">Iron</keyword>
<dbReference type="PANTHER" id="PTHR24280">
    <property type="entry name" value="CYTOCHROME P450 20A1"/>
    <property type="match status" value="1"/>
</dbReference>
<evidence type="ECO:0000313" key="4">
    <source>
        <dbReference type="Proteomes" id="UP001347796"/>
    </source>
</evidence>
<dbReference type="GO" id="GO:0016020">
    <property type="term" value="C:membrane"/>
    <property type="evidence" value="ECO:0007669"/>
    <property type="project" value="TreeGrafter"/>
</dbReference>
<dbReference type="InterPro" id="IPR002401">
    <property type="entry name" value="Cyt_P450_E_grp-I"/>
</dbReference>
<dbReference type="Proteomes" id="UP001347796">
    <property type="component" value="Unassembled WGS sequence"/>
</dbReference>
<comment type="cofactor">
    <cofactor evidence="2">
        <name>heme</name>
        <dbReference type="ChEBI" id="CHEBI:30413"/>
    </cofactor>
</comment>
<proteinExistence type="inferred from homology"/>
<keyword evidence="2" id="KW-0479">Metal-binding</keyword>
<keyword evidence="2" id="KW-0349">Heme</keyword>
<evidence type="ECO:0000256" key="1">
    <source>
        <dbReference type="ARBA" id="ARBA00010617"/>
    </source>
</evidence>
<dbReference type="InterPro" id="IPR052666">
    <property type="entry name" value="CYP450_20A1-like"/>
</dbReference>